<evidence type="ECO:0000259" key="3">
    <source>
        <dbReference type="PROSITE" id="PS50111"/>
    </source>
</evidence>
<protein>
    <recommendedName>
        <fullName evidence="3">Methyl-accepting transducer domain-containing protein</fullName>
    </recommendedName>
</protein>
<dbReference type="Gene3D" id="1.20.5.340">
    <property type="match status" value="1"/>
</dbReference>
<feature type="compositionally biased region" description="Basic and acidic residues" evidence="2">
    <location>
        <begin position="1685"/>
        <end position="1705"/>
    </location>
</feature>
<feature type="compositionally biased region" description="Basic and acidic residues" evidence="2">
    <location>
        <begin position="1086"/>
        <end position="1159"/>
    </location>
</feature>
<feature type="domain" description="Methyl-accepting transducer" evidence="3">
    <location>
        <begin position="1164"/>
        <end position="1432"/>
    </location>
</feature>
<gene>
    <name evidence="4" type="ORF">M427DRAFT_33939</name>
</gene>
<dbReference type="EMBL" id="KQ965777">
    <property type="protein sequence ID" value="KXS13564.1"/>
    <property type="molecule type" value="Genomic_DNA"/>
</dbReference>
<name>A0A139AA74_GONPJ</name>
<dbReference type="Pfam" id="PF15456">
    <property type="entry name" value="Uds1"/>
    <property type="match status" value="1"/>
</dbReference>
<dbReference type="GO" id="GO:0005200">
    <property type="term" value="F:structural constituent of cytoskeleton"/>
    <property type="evidence" value="ECO:0007669"/>
    <property type="project" value="TreeGrafter"/>
</dbReference>
<feature type="compositionally biased region" description="Basic and acidic residues" evidence="2">
    <location>
        <begin position="697"/>
        <end position="759"/>
    </location>
</feature>
<dbReference type="GO" id="GO:0005856">
    <property type="term" value="C:cytoskeleton"/>
    <property type="evidence" value="ECO:0007669"/>
    <property type="project" value="TreeGrafter"/>
</dbReference>
<accession>A0A139AA74</accession>
<dbReference type="OMA" id="CAVINEG"/>
<feature type="compositionally biased region" description="Basic and acidic residues" evidence="2">
    <location>
        <begin position="1255"/>
        <end position="1303"/>
    </location>
</feature>
<feature type="compositionally biased region" description="Pro residues" evidence="2">
    <location>
        <begin position="542"/>
        <end position="563"/>
    </location>
</feature>
<sequence>MTIATLRTSNPNPTSQPTVNGSHLQAPKDPVRDQQPQDQLDIAPRPSVSSIKAAWESRISQDPRVPIPPAKDKGPNSASVLSGASSGGTDDPGSSAFPFPTDARASGGAISIHPPLDVRRRSIVESISPSASSNGARDPQQRHHQRVKSTYASIPSPGESDRTSRGGLDSPAVEANQNRTIAAPAAESSSVRPPSAASGGGRPRSKSFASSTPLVPSPTANAPPPPSAASPAAPSPSSAASLPSFFSNRSSTRSSIAERVVGATTASSSPATPGSTASASPASTSPNTRRGTATYSNTAALAAQGQPTQTRAQSQGPGWRASVVGLATPPSSVGSRSGASPRRDARDGQENRDSREGRDVREATRPSTDSPRTGVSDRSPRSSLDTRDRDTRGTRDTREGRNSRDPPRPSLDTRPSYESRTSLDARVSLDARDRSRSRSPMPPVSNPTSGQAARRLSMVGPGELPSPGSLASFAGGTAGRRRSVAGVDNTGGLWANGLARPAVGGVREEGRSIGDEEGNGDDGDDDDDEDADEDEEEWGVPEDPPSRPPYVRPAPTIPAPNPPRASVVPVVPSNIAAASTARRVVGPQQGPQVVTLMAAPEGRNGSPAPGRASPAPGPGGVALGANSVRTSWIGGGRTESPARIGDREREEDRGRGVVGATNIRARSQVRDSTGIDNRGRDERDRDQSIAVTASSTQRERSRSRGPGLERDAQDVRDGRDGRSSRDSWVRDNRDSQDYRDSRESRDVRYSRGRDMRDARPNGNDSGLDTFGRPSRGTSQQPRERDLRSISPGPSAVNKRDSASSVGTAMTGRSVDESVNNDGALGHGGRASKIDEDYDAQDDVAGVEDGAGGESDVFSTMLESLALEEAILEAKAMVKKKRAMEWEEVERCKREVAAGEGQLASLHSLLSTATRIRDATAQLHGVDLAQFAEKGYPASVGDKAKQEIERAEQGVREIEERVWETSTRVHAIRTRLANHTAAVLHSEVVRLRGLLATASPTTARSGLSPSLAPAGAVPDPTSSLLQRIWITLPGVERGDAYSNEAFVAKVTDLASKTEMARQDAKAASARLSLAEQRATQAMQAAERGAEEVEKMRKETDALRKRAEEAEQRAETDGSQKSREAELAKEEAQSWQKEVEDLRRRVEEAEREENDLRDKLESTQQYASDLGKQADEAEESAEQFKKEAESYRQNVEETVRRAEGAENQLREVLGRAEDAEVRVEEAQQHAEEAELRAEEAERHVEEVEQRLQTAEQRVGELERQVEESEQRLEEAEQRADEAEQRAEEAERQLEEGDRDGTTARDLNNKLEAAEVMISQSAKRAEEAEAAVEKYRKEFETMRQRADDAEQRASDEIAELTERLQVADLLASEMRGRVEDAESAAMRYRQEVEELQARMDEMAELADRLQEAEGKISEREAELERLRTESEVHLKRANDADGQYRTIEDLNVQLQDVTSQLQDALADVDQANHIIEETEQELSSLKTDAEDLRSRLEEAERRAFQNHDDEELQERLRAVEDEADDLAQRLEDAEAEANKWRKEVENLQRELDDVEQNRKPTVSEEDIEELQAELDMWRRESEALRIRLDELEQQPVSNEDLLARAEAAEAEASEAIQNAEEAGVKAERFKREADALRRRLEEAERRIVDAESRPRSRQSVERGESPRAPSRIKVGRDNSSTRSEDEDLKWKKQVEEAEERAKRAVEDAETRYKREVEERFRREEEWNKRMSAIQDKYRLELDSTKQDLDAVRAELAQLEADREEELENLQKRLSEAEAQARQTEQARKANPDELFLLNDQVSLLQRQNTSLRSQLAAAELRDASLQRDYETAIAQSTEANQQIQSLQIQVSKLQDKFAEASDRVRELESIVLEGRKQEERDVLSDVFARYERSLEELEDEKGVLEQEVKDLRKQLAEMGGRERGQAWRRDSRRNTWVEGAQNGQGNNDAVNGFYFYKLGEGAS</sequence>
<dbReference type="PROSITE" id="PS50111">
    <property type="entry name" value="CHEMOTAXIS_TRANSDUC_2"/>
    <property type="match status" value="1"/>
</dbReference>
<organism evidence="4 5">
    <name type="scientific">Gonapodya prolifera (strain JEL478)</name>
    <name type="common">Monoblepharis prolifera</name>
    <dbReference type="NCBI Taxonomy" id="1344416"/>
    <lineage>
        <taxon>Eukaryota</taxon>
        <taxon>Fungi</taxon>
        <taxon>Fungi incertae sedis</taxon>
        <taxon>Chytridiomycota</taxon>
        <taxon>Chytridiomycota incertae sedis</taxon>
        <taxon>Monoblepharidomycetes</taxon>
        <taxon>Monoblepharidales</taxon>
        <taxon>Gonapodyaceae</taxon>
        <taxon>Gonapodya</taxon>
    </lineage>
</organism>
<feature type="compositionally biased region" description="Low complexity" evidence="2">
    <location>
        <begin position="124"/>
        <end position="133"/>
    </location>
</feature>
<feature type="compositionally biased region" description="Basic and acidic residues" evidence="2">
    <location>
        <begin position="341"/>
        <end position="364"/>
    </location>
</feature>
<dbReference type="PANTHER" id="PTHR47357">
    <property type="entry name" value="COP1-INTERACTIVE PROTEIN 1"/>
    <property type="match status" value="1"/>
</dbReference>
<dbReference type="InterPro" id="IPR004089">
    <property type="entry name" value="MCPsignal_dom"/>
</dbReference>
<feature type="compositionally biased region" description="Basic and acidic residues" evidence="2">
    <location>
        <begin position="1180"/>
        <end position="1247"/>
    </location>
</feature>
<feature type="region of interest" description="Disordered" evidence="2">
    <location>
        <begin position="598"/>
        <end position="835"/>
    </location>
</feature>
<feature type="region of interest" description="Disordered" evidence="2">
    <location>
        <begin position="1640"/>
        <end position="1705"/>
    </location>
</feature>
<feature type="region of interest" description="Disordered" evidence="2">
    <location>
        <begin position="1000"/>
        <end position="1019"/>
    </location>
</feature>
<dbReference type="STRING" id="1344416.A0A139AA74"/>
<keyword evidence="5" id="KW-1185">Reference proteome</keyword>
<evidence type="ECO:0000313" key="5">
    <source>
        <dbReference type="Proteomes" id="UP000070544"/>
    </source>
</evidence>
<feature type="compositionally biased region" description="Polar residues" evidence="2">
    <location>
        <begin position="1"/>
        <end position="23"/>
    </location>
</feature>
<reference evidence="4 5" key="1">
    <citation type="journal article" date="2015" name="Genome Biol. Evol.">
        <title>Phylogenomic analyses indicate that early fungi evolved digesting cell walls of algal ancestors of land plants.</title>
        <authorList>
            <person name="Chang Y."/>
            <person name="Wang S."/>
            <person name="Sekimoto S."/>
            <person name="Aerts A.L."/>
            <person name="Choi C."/>
            <person name="Clum A."/>
            <person name="LaButti K.M."/>
            <person name="Lindquist E.A."/>
            <person name="Yee Ngan C."/>
            <person name="Ohm R.A."/>
            <person name="Salamov A.A."/>
            <person name="Grigoriev I.V."/>
            <person name="Spatafora J.W."/>
            <person name="Berbee M.L."/>
        </authorList>
    </citation>
    <scope>NUCLEOTIDE SEQUENCE [LARGE SCALE GENOMIC DNA]</scope>
    <source>
        <strain evidence="4 5">JEL478</strain>
    </source>
</reference>
<feature type="compositionally biased region" description="Basic and acidic residues" evidence="2">
    <location>
        <begin position="1640"/>
        <end position="1662"/>
    </location>
</feature>
<feature type="region of interest" description="Disordered" evidence="2">
    <location>
        <begin position="1079"/>
        <end position="1303"/>
    </location>
</feature>
<feature type="compositionally biased region" description="Low complexity" evidence="2">
    <location>
        <begin position="77"/>
        <end position="88"/>
    </location>
</feature>
<feature type="compositionally biased region" description="Polar residues" evidence="2">
    <location>
        <begin position="287"/>
        <end position="316"/>
    </location>
</feature>
<feature type="compositionally biased region" description="Basic and acidic residues" evidence="2">
    <location>
        <begin position="415"/>
        <end position="436"/>
    </location>
</feature>
<dbReference type="GO" id="GO:0016020">
    <property type="term" value="C:membrane"/>
    <property type="evidence" value="ECO:0007669"/>
    <property type="project" value="InterPro"/>
</dbReference>
<dbReference type="InterPro" id="IPR029191">
    <property type="entry name" value="Uds1"/>
</dbReference>
<feature type="region of interest" description="Disordered" evidence="2">
    <location>
        <begin position="1"/>
        <end position="565"/>
    </location>
</feature>
<feature type="compositionally biased region" description="Basic and acidic residues" evidence="2">
    <location>
        <begin position="644"/>
        <end position="655"/>
    </location>
</feature>
<dbReference type="SUPFAM" id="SSF57997">
    <property type="entry name" value="Tropomyosin"/>
    <property type="match status" value="2"/>
</dbReference>
<feature type="compositionally biased region" description="Basic and acidic residues" evidence="2">
    <location>
        <begin position="378"/>
        <end position="407"/>
    </location>
</feature>
<feature type="region of interest" description="Disordered" evidence="2">
    <location>
        <begin position="1588"/>
        <end position="1625"/>
    </location>
</feature>
<evidence type="ECO:0000256" key="1">
    <source>
        <dbReference type="PROSITE-ProRule" id="PRU00284"/>
    </source>
</evidence>
<feature type="compositionally biased region" description="Acidic residues" evidence="2">
    <location>
        <begin position="515"/>
        <end position="540"/>
    </location>
</feature>
<feature type="compositionally biased region" description="Basic and acidic residues" evidence="2">
    <location>
        <begin position="677"/>
        <end position="687"/>
    </location>
</feature>
<feature type="compositionally biased region" description="Low complexity" evidence="2">
    <location>
        <begin position="229"/>
        <end position="255"/>
    </location>
</feature>
<feature type="compositionally biased region" description="Basic and acidic residues" evidence="2">
    <location>
        <begin position="1916"/>
        <end position="1932"/>
    </location>
</feature>
<feature type="region of interest" description="Disordered" evidence="2">
    <location>
        <begin position="1916"/>
        <end position="1947"/>
    </location>
</feature>
<dbReference type="PANTHER" id="PTHR47357:SF1">
    <property type="entry name" value="SPINDLE POLE BODY COMPONENT 110"/>
    <property type="match status" value="1"/>
</dbReference>
<evidence type="ECO:0000256" key="2">
    <source>
        <dbReference type="SAM" id="MobiDB-lite"/>
    </source>
</evidence>
<feature type="compositionally biased region" description="Low complexity" evidence="2">
    <location>
        <begin position="262"/>
        <end position="286"/>
    </location>
</feature>
<dbReference type="Proteomes" id="UP000070544">
    <property type="component" value="Unassembled WGS sequence"/>
</dbReference>
<dbReference type="GO" id="GO:0007165">
    <property type="term" value="P:signal transduction"/>
    <property type="evidence" value="ECO:0007669"/>
    <property type="project" value="UniProtKB-KW"/>
</dbReference>
<evidence type="ECO:0000313" key="4">
    <source>
        <dbReference type="EMBL" id="KXS13564.1"/>
    </source>
</evidence>
<keyword evidence="1" id="KW-0807">Transducer</keyword>
<feature type="compositionally biased region" description="Polar residues" evidence="2">
    <location>
        <begin position="329"/>
        <end position="338"/>
    </location>
</feature>
<proteinExistence type="predicted"/>